<dbReference type="AlphaFoldDB" id="A0A1I4V7D7"/>
<dbReference type="STRING" id="1367852.SAMN05216516_101591"/>
<dbReference type="Gene3D" id="2.60.40.10">
    <property type="entry name" value="Immunoglobulins"/>
    <property type="match status" value="1"/>
</dbReference>
<feature type="chain" id="PRO_5017408143" evidence="1">
    <location>
        <begin position="25"/>
        <end position="250"/>
    </location>
</feature>
<dbReference type="InterPro" id="IPR013783">
    <property type="entry name" value="Ig-like_fold"/>
</dbReference>
<dbReference type="GO" id="GO:0071555">
    <property type="term" value="P:cell wall organization"/>
    <property type="evidence" value="ECO:0007669"/>
    <property type="project" value="InterPro"/>
</dbReference>
<dbReference type="Proteomes" id="UP000242222">
    <property type="component" value="Unassembled WGS sequence"/>
</dbReference>
<dbReference type="InterPro" id="IPR016147">
    <property type="entry name" value="Pili_assmbl_chaperone_N"/>
</dbReference>
<accession>A0A1I4V7D7</accession>
<dbReference type="SUPFAM" id="SSF49354">
    <property type="entry name" value="PapD-like"/>
    <property type="match status" value="1"/>
</dbReference>
<organism evidence="3 4">
    <name type="scientific">Izhakiella capsodis</name>
    <dbReference type="NCBI Taxonomy" id="1367852"/>
    <lineage>
        <taxon>Bacteria</taxon>
        <taxon>Pseudomonadati</taxon>
        <taxon>Pseudomonadota</taxon>
        <taxon>Gammaproteobacteria</taxon>
        <taxon>Enterobacterales</taxon>
        <taxon>Erwiniaceae</taxon>
        <taxon>Izhakiella</taxon>
    </lineage>
</organism>
<dbReference type="EMBL" id="FOVC01000001">
    <property type="protein sequence ID" value="SFM97065.1"/>
    <property type="molecule type" value="Genomic_DNA"/>
</dbReference>
<feature type="signal peptide" evidence="1">
    <location>
        <begin position="1"/>
        <end position="24"/>
    </location>
</feature>
<reference evidence="4" key="1">
    <citation type="submission" date="2016-10" db="EMBL/GenBank/DDBJ databases">
        <authorList>
            <person name="Varghese N."/>
            <person name="Submissions S."/>
        </authorList>
    </citation>
    <scope>NUCLEOTIDE SEQUENCE [LARGE SCALE GENOMIC DNA]</scope>
    <source>
        <strain evidence="4">N6PO6</strain>
    </source>
</reference>
<sequence>MSTKYLIKAIQLCCLLFISCRCFASADLEIWPVTVSWSTQTTIPTVWLRNVGKDSVSLQVRILKWQQQNNQNIYSDQNTIYSLPTFVNLGPGQELPFRIYGENTNGRNEDAYRIVIDQLPQLNLKPLKLNDSAVDIRMQYVLPFFVYQKGINKNDLPNIDGFPGEKHHIQWSVKGGNLQIQNFSKTHLKIISVALRCGAEICFKKNIPVTYVLSGANVTLPLSVPGPTQKKVTGLIINPAQSGEESFRKE</sequence>
<gene>
    <name evidence="3" type="ORF">SAMN05216516_101591</name>
</gene>
<keyword evidence="4" id="KW-1185">Reference proteome</keyword>
<evidence type="ECO:0000313" key="3">
    <source>
        <dbReference type="EMBL" id="SFM97065.1"/>
    </source>
</evidence>
<dbReference type="Pfam" id="PF00345">
    <property type="entry name" value="PapD_N"/>
    <property type="match status" value="1"/>
</dbReference>
<evidence type="ECO:0000259" key="2">
    <source>
        <dbReference type="Pfam" id="PF00345"/>
    </source>
</evidence>
<evidence type="ECO:0000256" key="1">
    <source>
        <dbReference type="SAM" id="SignalP"/>
    </source>
</evidence>
<dbReference type="OrthoDB" id="511700at2"/>
<dbReference type="GO" id="GO:0030288">
    <property type="term" value="C:outer membrane-bounded periplasmic space"/>
    <property type="evidence" value="ECO:0007669"/>
    <property type="project" value="InterPro"/>
</dbReference>
<feature type="domain" description="Pili assembly chaperone N-terminal" evidence="2">
    <location>
        <begin position="34"/>
        <end position="146"/>
    </location>
</feature>
<protein>
    <submittedName>
        <fullName evidence="3">Fimbrial chaperone protein</fullName>
    </submittedName>
</protein>
<keyword evidence="1" id="KW-0732">Signal</keyword>
<dbReference type="PANTHER" id="PTHR30251:SF4">
    <property type="entry name" value="SLR1668 PROTEIN"/>
    <property type="match status" value="1"/>
</dbReference>
<name>A0A1I4V7D7_9GAMM</name>
<dbReference type="InterPro" id="IPR008962">
    <property type="entry name" value="PapD-like_sf"/>
</dbReference>
<dbReference type="RefSeq" id="WP_092874867.1">
    <property type="nucleotide sequence ID" value="NZ_FOVC01000001.1"/>
</dbReference>
<dbReference type="PROSITE" id="PS51257">
    <property type="entry name" value="PROKAR_LIPOPROTEIN"/>
    <property type="match status" value="1"/>
</dbReference>
<dbReference type="PANTHER" id="PTHR30251">
    <property type="entry name" value="PILUS ASSEMBLY CHAPERONE"/>
    <property type="match status" value="1"/>
</dbReference>
<proteinExistence type="predicted"/>
<evidence type="ECO:0000313" key="4">
    <source>
        <dbReference type="Proteomes" id="UP000242222"/>
    </source>
</evidence>
<dbReference type="InterPro" id="IPR050643">
    <property type="entry name" value="Periplasmic_pilus_chap"/>
</dbReference>